<name>A0A8K0UGJ6_9AGAR</name>
<accession>A0A8K0UGJ6</accession>
<proteinExistence type="predicted"/>
<reference evidence="2" key="1">
    <citation type="journal article" date="2021" name="New Phytol.">
        <title>Evolutionary innovations through gain and loss of genes in the ectomycorrhizal Boletales.</title>
        <authorList>
            <person name="Wu G."/>
            <person name="Miyauchi S."/>
            <person name="Morin E."/>
            <person name="Kuo A."/>
            <person name="Drula E."/>
            <person name="Varga T."/>
            <person name="Kohler A."/>
            <person name="Feng B."/>
            <person name="Cao Y."/>
            <person name="Lipzen A."/>
            <person name="Daum C."/>
            <person name="Hundley H."/>
            <person name="Pangilinan J."/>
            <person name="Johnson J."/>
            <person name="Barry K."/>
            <person name="LaButti K."/>
            <person name="Ng V."/>
            <person name="Ahrendt S."/>
            <person name="Min B."/>
            <person name="Choi I.G."/>
            <person name="Park H."/>
            <person name="Plett J.M."/>
            <person name="Magnuson J."/>
            <person name="Spatafora J.W."/>
            <person name="Nagy L.G."/>
            <person name="Henrissat B."/>
            <person name="Grigoriev I.V."/>
            <person name="Yang Z.L."/>
            <person name="Xu J."/>
            <person name="Martin F.M."/>
        </authorList>
    </citation>
    <scope>NUCLEOTIDE SEQUENCE</scope>
    <source>
        <strain evidence="2">KKN 215</strain>
    </source>
</reference>
<feature type="chain" id="PRO_5035441072" evidence="1">
    <location>
        <begin position="30"/>
        <end position="197"/>
    </location>
</feature>
<dbReference type="OrthoDB" id="3245657at2759"/>
<dbReference type="Proteomes" id="UP000813824">
    <property type="component" value="Unassembled WGS sequence"/>
</dbReference>
<feature type="signal peptide" evidence="1">
    <location>
        <begin position="1"/>
        <end position="29"/>
    </location>
</feature>
<evidence type="ECO:0000313" key="3">
    <source>
        <dbReference type="Proteomes" id="UP000813824"/>
    </source>
</evidence>
<sequence length="197" mass="21225">MNVKDWPLHSVIYTLSSLLFLFSHPLIAATLVNITVDDSGPDPITGARIAYSPSDAWSFGQDCTACTARPDPAQAFMRTWHDGTFNAVPGTTNDPNVVLNATFSFESFFVAGSAIYVYCILAHTSVSPDGNSDITFLIDGEAVGSFFQAPNNATNYGFNVPVYTNASIPSGNHTFTLQNGHVDGPKSLVLLDYIVYT</sequence>
<protein>
    <submittedName>
        <fullName evidence="2">Uncharacterized protein</fullName>
    </submittedName>
</protein>
<organism evidence="2 3">
    <name type="scientific">Cristinia sonorae</name>
    <dbReference type="NCBI Taxonomy" id="1940300"/>
    <lineage>
        <taxon>Eukaryota</taxon>
        <taxon>Fungi</taxon>
        <taxon>Dikarya</taxon>
        <taxon>Basidiomycota</taxon>
        <taxon>Agaricomycotina</taxon>
        <taxon>Agaricomycetes</taxon>
        <taxon>Agaricomycetidae</taxon>
        <taxon>Agaricales</taxon>
        <taxon>Pleurotineae</taxon>
        <taxon>Stephanosporaceae</taxon>
        <taxon>Cristinia</taxon>
    </lineage>
</organism>
<keyword evidence="1" id="KW-0732">Signal</keyword>
<comment type="caution">
    <text evidence="2">The sequence shown here is derived from an EMBL/GenBank/DDBJ whole genome shotgun (WGS) entry which is preliminary data.</text>
</comment>
<evidence type="ECO:0000256" key="1">
    <source>
        <dbReference type="SAM" id="SignalP"/>
    </source>
</evidence>
<dbReference type="EMBL" id="JAEVFJ010000042">
    <property type="protein sequence ID" value="KAH8086598.1"/>
    <property type="molecule type" value="Genomic_DNA"/>
</dbReference>
<keyword evidence="3" id="KW-1185">Reference proteome</keyword>
<evidence type="ECO:0000313" key="2">
    <source>
        <dbReference type="EMBL" id="KAH8086598.1"/>
    </source>
</evidence>
<dbReference type="AlphaFoldDB" id="A0A8K0UGJ6"/>
<gene>
    <name evidence="2" type="ORF">BXZ70DRAFT_899946</name>
</gene>